<feature type="transmembrane region" description="Helical" evidence="6">
    <location>
        <begin position="25"/>
        <end position="43"/>
    </location>
</feature>
<feature type="transmembrane region" description="Helical" evidence="6">
    <location>
        <begin position="120"/>
        <end position="141"/>
    </location>
</feature>
<protein>
    <submittedName>
        <fullName evidence="8">MFS transporter</fullName>
    </submittedName>
</protein>
<comment type="subcellular location">
    <subcellularLocation>
        <location evidence="1">Membrane</location>
        <topology evidence="1">Multi-pass membrane protein</topology>
    </subcellularLocation>
</comment>
<dbReference type="SUPFAM" id="SSF103473">
    <property type="entry name" value="MFS general substrate transporter"/>
    <property type="match status" value="1"/>
</dbReference>
<name>A0A2S9IAY5_9GAMM</name>
<dbReference type="PANTHER" id="PTHR43791">
    <property type="entry name" value="PERMEASE-RELATED"/>
    <property type="match status" value="1"/>
</dbReference>
<reference evidence="8 9" key="1">
    <citation type="submission" date="2017-10" db="EMBL/GenBank/DDBJ databases">
        <title>Draft genome of two endophytic bacteria isolated from 'guarana' Paullinia cupana (Mart.) Ducke.</title>
        <authorList>
            <person name="Siqueira K.A."/>
            <person name="Liotti R.G."/>
            <person name="Mendes T.A."/>
            <person name="Soares M.A."/>
        </authorList>
    </citation>
    <scope>NUCLEOTIDE SEQUENCE [LARGE SCALE GENOMIC DNA]</scope>
    <source>
        <strain evidence="8 9">342</strain>
    </source>
</reference>
<dbReference type="Pfam" id="PF07690">
    <property type="entry name" value="MFS_1"/>
    <property type="match status" value="1"/>
</dbReference>
<evidence type="ECO:0000256" key="1">
    <source>
        <dbReference type="ARBA" id="ARBA00004141"/>
    </source>
</evidence>
<dbReference type="EMBL" id="PDET01000008">
    <property type="protein sequence ID" value="PRD14963.1"/>
    <property type="molecule type" value="Genomic_DNA"/>
</dbReference>
<gene>
    <name evidence="8" type="ORF">CQW29_13475</name>
</gene>
<dbReference type="Gene3D" id="1.20.1250.20">
    <property type="entry name" value="MFS general substrate transporter like domains"/>
    <property type="match status" value="2"/>
</dbReference>
<keyword evidence="3 6" id="KW-0812">Transmembrane</keyword>
<feature type="transmembrane region" description="Helical" evidence="6">
    <location>
        <begin position="347"/>
        <end position="367"/>
    </location>
</feature>
<keyword evidence="9" id="KW-1185">Reference proteome</keyword>
<feature type="transmembrane region" description="Helical" evidence="6">
    <location>
        <begin position="95"/>
        <end position="114"/>
    </location>
</feature>
<evidence type="ECO:0000313" key="8">
    <source>
        <dbReference type="EMBL" id="PRD14963.1"/>
    </source>
</evidence>
<dbReference type="GO" id="GO:0022857">
    <property type="term" value="F:transmembrane transporter activity"/>
    <property type="evidence" value="ECO:0007669"/>
    <property type="project" value="InterPro"/>
</dbReference>
<comment type="caution">
    <text evidence="8">The sequence shown here is derived from an EMBL/GenBank/DDBJ whole genome shotgun (WGS) entry which is preliminary data.</text>
</comment>
<feature type="transmembrane region" description="Helical" evidence="6">
    <location>
        <begin position="379"/>
        <end position="400"/>
    </location>
</feature>
<dbReference type="PANTHER" id="PTHR43791:SF36">
    <property type="entry name" value="TRANSPORTER, PUTATIVE (AFU_ORTHOLOGUE AFUA_6G08340)-RELATED"/>
    <property type="match status" value="1"/>
</dbReference>
<feature type="domain" description="Major facilitator superfamily (MFS) profile" evidence="7">
    <location>
        <begin position="29"/>
        <end position="437"/>
    </location>
</feature>
<feature type="transmembrane region" description="Helical" evidence="6">
    <location>
        <begin position="322"/>
        <end position="341"/>
    </location>
</feature>
<dbReference type="GO" id="GO:0005886">
    <property type="term" value="C:plasma membrane"/>
    <property type="evidence" value="ECO:0007669"/>
    <property type="project" value="TreeGrafter"/>
</dbReference>
<evidence type="ECO:0000256" key="2">
    <source>
        <dbReference type="ARBA" id="ARBA00022448"/>
    </source>
</evidence>
<feature type="transmembrane region" description="Helical" evidence="6">
    <location>
        <begin position="289"/>
        <end position="310"/>
    </location>
</feature>
<accession>A0A2S9IAY5</accession>
<evidence type="ECO:0000256" key="4">
    <source>
        <dbReference type="ARBA" id="ARBA00022989"/>
    </source>
</evidence>
<dbReference type="InterPro" id="IPR036259">
    <property type="entry name" value="MFS_trans_sf"/>
</dbReference>
<proteinExistence type="predicted"/>
<feature type="transmembrane region" description="Helical" evidence="6">
    <location>
        <begin position="412"/>
        <end position="432"/>
    </location>
</feature>
<evidence type="ECO:0000256" key="3">
    <source>
        <dbReference type="ARBA" id="ARBA00022692"/>
    </source>
</evidence>
<keyword evidence="4 6" id="KW-1133">Transmembrane helix</keyword>
<dbReference type="RefSeq" id="WP_105593242.1">
    <property type="nucleotide sequence ID" value="NZ_PDET01000008.1"/>
</dbReference>
<feature type="transmembrane region" description="Helical" evidence="6">
    <location>
        <begin position="188"/>
        <end position="207"/>
    </location>
</feature>
<organism evidence="8 9">
    <name type="scientific">Pantoea coffeiphila</name>
    <dbReference type="NCBI Taxonomy" id="1465635"/>
    <lineage>
        <taxon>Bacteria</taxon>
        <taxon>Pseudomonadati</taxon>
        <taxon>Pseudomonadota</taxon>
        <taxon>Gammaproteobacteria</taxon>
        <taxon>Enterobacterales</taxon>
        <taxon>Erwiniaceae</taxon>
        <taxon>Pantoea</taxon>
    </lineage>
</organism>
<keyword evidence="2" id="KW-0813">Transport</keyword>
<dbReference type="FunFam" id="1.20.1250.20:FF:000018">
    <property type="entry name" value="MFS transporter permease"/>
    <property type="match status" value="1"/>
</dbReference>
<feature type="transmembrane region" description="Helical" evidence="6">
    <location>
        <begin position="256"/>
        <end position="277"/>
    </location>
</feature>
<keyword evidence="5 6" id="KW-0472">Membrane</keyword>
<feature type="transmembrane region" description="Helical" evidence="6">
    <location>
        <begin position="63"/>
        <end position="83"/>
    </location>
</feature>
<dbReference type="Proteomes" id="UP000239181">
    <property type="component" value="Unassembled WGS sequence"/>
</dbReference>
<dbReference type="CDD" id="cd17319">
    <property type="entry name" value="MFS_ExuT_GudP_like"/>
    <property type="match status" value="1"/>
</dbReference>
<feature type="transmembrane region" description="Helical" evidence="6">
    <location>
        <begin position="153"/>
        <end position="176"/>
    </location>
</feature>
<dbReference type="AlphaFoldDB" id="A0A2S9IAY5"/>
<sequence>MNMQTSAPPLSSHISDREENAWKRAVWRILPILMISYIFAYLDRINVGIAKLQMSSDLAFSETVYGLGAGIFFIGFFFFQVPSNIVLQRFGARRLLAALLACWAVIAPLTALVTTPFQFYAVRFMLGLTESGFYPGVILYLSFWFPSYRRGKMFALFAAAVPLSGLLGGPISGWIMDHFHNMHGLAGWKWLFILQGTPSLLVGLLVLKMLPDRINDAKWLSVEEKAIMNARVQEDAVEDSPHEQASLGAVLRNGKLWLLTLIYFCLIAGFYTVSFWLPTLVRNAGVEDVFTVGMLTAIPYAAAIVTMIVASRSADKHRERRWHLAVIAIMSGVGMVISALYADNLWIAMFGLTLGAAGGLSTLPLFWSLPTAFLGGTMAAVGIALINSFGNLAGFVAPYLMGFLSDLTHSTLAGMLIISCTLFVGAAAIFLIPGRVVNR</sequence>
<evidence type="ECO:0000256" key="6">
    <source>
        <dbReference type="SAM" id="Phobius"/>
    </source>
</evidence>
<dbReference type="PROSITE" id="PS50850">
    <property type="entry name" value="MFS"/>
    <property type="match status" value="1"/>
</dbReference>
<dbReference type="OrthoDB" id="9773957at2"/>
<evidence type="ECO:0000313" key="9">
    <source>
        <dbReference type="Proteomes" id="UP000239181"/>
    </source>
</evidence>
<evidence type="ECO:0000256" key="5">
    <source>
        <dbReference type="ARBA" id="ARBA00023136"/>
    </source>
</evidence>
<dbReference type="InterPro" id="IPR020846">
    <property type="entry name" value="MFS_dom"/>
</dbReference>
<dbReference type="InterPro" id="IPR011701">
    <property type="entry name" value="MFS"/>
</dbReference>
<evidence type="ECO:0000259" key="7">
    <source>
        <dbReference type="PROSITE" id="PS50850"/>
    </source>
</evidence>